<dbReference type="Pfam" id="PF00326">
    <property type="entry name" value="Peptidase_S9"/>
    <property type="match status" value="1"/>
</dbReference>
<protein>
    <submittedName>
        <fullName evidence="4">Peptidase S9</fullName>
    </submittedName>
</protein>
<dbReference type="RefSeq" id="WP_232595845.1">
    <property type="nucleotide sequence ID" value="NZ_BSPD01000074.1"/>
</dbReference>
<evidence type="ECO:0000313" key="5">
    <source>
        <dbReference type="Proteomes" id="UP001156870"/>
    </source>
</evidence>
<dbReference type="GO" id="GO:0006508">
    <property type="term" value="P:proteolysis"/>
    <property type="evidence" value="ECO:0007669"/>
    <property type="project" value="InterPro"/>
</dbReference>
<dbReference type="SUPFAM" id="SSF82171">
    <property type="entry name" value="DPP6 N-terminal domain-like"/>
    <property type="match status" value="1"/>
</dbReference>
<reference evidence="4 5" key="1">
    <citation type="journal article" date="2014" name="Int. J. Syst. Evol. Microbiol.">
        <title>Complete genome sequence of Corynebacterium casei LMG S-19264T (=DSM 44701T), isolated from a smear-ripened cheese.</title>
        <authorList>
            <consortium name="US DOE Joint Genome Institute (JGI-PGF)"/>
            <person name="Walter F."/>
            <person name="Albersmeier A."/>
            <person name="Kalinowski J."/>
            <person name="Ruckert C."/>
        </authorList>
    </citation>
    <scope>NUCLEOTIDE SEQUENCE [LARGE SCALE GENOMIC DNA]</scope>
    <source>
        <strain evidence="4 5">NBRC 110095</strain>
    </source>
</reference>
<feature type="chain" id="PRO_5041205249" evidence="2">
    <location>
        <begin position="18"/>
        <end position="656"/>
    </location>
</feature>
<dbReference type="InterPro" id="IPR029058">
    <property type="entry name" value="AB_hydrolase_fold"/>
</dbReference>
<feature type="domain" description="Peptidase S9 prolyl oligopeptidase catalytic" evidence="3">
    <location>
        <begin position="445"/>
        <end position="656"/>
    </location>
</feature>
<organism evidence="4 5">
    <name type="scientific">Marinibactrum halimedae</name>
    <dbReference type="NCBI Taxonomy" id="1444977"/>
    <lineage>
        <taxon>Bacteria</taxon>
        <taxon>Pseudomonadati</taxon>
        <taxon>Pseudomonadota</taxon>
        <taxon>Gammaproteobacteria</taxon>
        <taxon>Cellvibrionales</taxon>
        <taxon>Cellvibrionaceae</taxon>
        <taxon>Marinibactrum</taxon>
    </lineage>
</organism>
<dbReference type="Proteomes" id="UP001156870">
    <property type="component" value="Unassembled WGS sequence"/>
</dbReference>
<feature type="signal peptide" evidence="2">
    <location>
        <begin position="1"/>
        <end position="17"/>
    </location>
</feature>
<evidence type="ECO:0000259" key="3">
    <source>
        <dbReference type="Pfam" id="PF00326"/>
    </source>
</evidence>
<keyword evidence="5" id="KW-1185">Reference proteome</keyword>
<evidence type="ECO:0000256" key="1">
    <source>
        <dbReference type="ARBA" id="ARBA00022801"/>
    </source>
</evidence>
<proteinExistence type="predicted"/>
<comment type="caution">
    <text evidence="4">The sequence shown here is derived from an EMBL/GenBank/DDBJ whole genome shotgun (WGS) entry which is preliminary data.</text>
</comment>
<dbReference type="PANTHER" id="PTHR42776:SF27">
    <property type="entry name" value="DIPEPTIDYL PEPTIDASE FAMILY MEMBER 6"/>
    <property type="match status" value="1"/>
</dbReference>
<keyword evidence="2" id="KW-0732">Signal</keyword>
<dbReference type="InterPro" id="IPR001375">
    <property type="entry name" value="Peptidase_S9_cat"/>
</dbReference>
<sequence>MKVFLLVSLLITPFAMASALKDIPVSLEMLLQPNQHHVVKISPDGEKVGVIATQNGRKVLVTLQVEPLKALAGFEFEDDGDITYFRWVNNERLVAELGKNIGWLDRKQNDGQIYATNYDGKNKKRLFGIHAGDVTTGTMIQKRKSMKASAEVIHTLPDQEKYVLISTYPFKKIGNYYYGGQDTVGAIYRLNVYSGKTYKEMSHPSIRGRGYANNEGEIVFASGVSTEAQDELYIRKDDQWAPIPLSNGSQAVPVSFSIDNRFAYLLSNHNRNLVGLYQYDLTTHQQKLLYEHDSVDVSDVIINPKTGHVVGALLHDGKPQYHFLDNDDAFVKFFKGILHAFPDHWVEVVSSSENGDRFVVKVSSSENPGEFLIADSKKKTVNFLFAVNKNLSMSTLASTKPISYVAQDGKNIPGYLTLPSSSEKSQKPLPMVVVPHGGPIARDIWKYNREVQILANAGYAVLQINFRGSSGYGKDFHAPVWKDWGGLVQQDIADGVKWAIDQKIADKNRVCIYGASFGAYSAMMNVILHPELYQCAAAFAGVYDLGLLFKSGDISKKKTGRQYLKYMLGQDEEKLHNYSPLYRIDEVTKPVFVAHGHEDFRAPVEHAQKLVDELKKHKKDVTTHFNKGGGHGFVSVKANTKYYEDLLKFLDQHLKK</sequence>
<dbReference type="Gene3D" id="3.40.50.1820">
    <property type="entry name" value="alpha/beta hydrolase"/>
    <property type="match status" value="1"/>
</dbReference>
<name>A0AA37T647_9GAMM</name>
<keyword evidence="1" id="KW-0378">Hydrolase</keyword>
<dbReference type="GO" id="GO:0004252">
    <property type="term" value="F:serine-type endopeptidase activity"/>
    <property type="evidence" value="ECO:0007669"/>
    <property type="project" value="TreeGrafter"/>
</dbReference>
<gene>
    <name evidence="4" type="ORF">GCM10007877_30480</name>
</gene>
<dbReference type="EMBL" id="BSPD01000074">
    <property type="protein sequence ID" value="GLS27329.1"/>
    <property type="molecule type" value="Genomic_DNA"/>
</dbReference>
<dbReference type="SUPFAM" id="SSF53474">
    <property type="entry name" value="alpha/beta-Hydrolases"/>
    <property type="match status" value="1"/>
</dbReference>
<dbReference type="PANTHER" id="PTHR42776">
    <property type="entry name" value="SERINE PEPTIDASE S9 FAMILY MEMBER"/>
    <property type="match status" value="1"/>
</dbReference>
<evidence type="ECO:0000313" key="4">
    <source>
        <dbReference type="EMBL" id="GLS27329.1"/>
    </source>
</evidence>
<accession>A0AA37T647</accession>
<dbReference type="AlphaFoldDB" id="A0AA37T647"/>
<evidence type="ECO:0000256" key="2">
    <source>
        <dbReference type="SAM" id="SignalP"/>
    </source>
</evidence>